<dbReference type="Pfam" id="PF01927">
    <property type="entry name" value="Mut7-C"/>
    <property type="match status" value="1"/>
</dbReference>
<dbReference type="Pfam" id="PF14451">
    <property type="entry name" value="Ub-Mut7C"/>
    <property type="match status" value="1"/>
</dbReference>
<dbReference type="AlphaFoldDB" id="A0A6P0GK59"/>
<feature type="domain" description="Mut7-C RNAse" evidence="1">
    <location>
        <begin position="88"/>
        <end position="141"/>
    </location>
</feature>
<proteinExistence type="predicted"/>
<feature type="domain" description="Ubiquitin Mut7-C" evidence="2">
    <location>
        <begin position="4"/>
        <end position="79"/>
    </location>
</feature>
<evidence type="ECO:0000313" key="4">
    <source>
        <dbReference type="Proteomes" id="UP000471126"/>
    </source>
</evidence>
<accession>A0A6P0GK59</accession>
<evidence type="ECO:0000259" key="2">
    <source>
        <dbReference type="Pfam" id="PF14451"/>
    </source>
</evidence>
<dbReference type="Proteomes" id="UP000471126">
    <property type="component" value="Unassembled WGS sequence"/>
</dbReference>
<dbReference type="InterPro" id="IPR027798">
    <property type="entry name" value="Ub_Mut7C"/>
</dbReference>
<gene>
    <name evidence="3" type="ORF">GCU54_15850</name>
</gene>
<sequence>MGRVTVTVDDVLRPLLPARDRAAGRRVRTADPDATVGHLVQAAGVPLTEAGTLLVDGVPVPPDARPLPGATIAVRPAPRPLPVPPGGFLLDVGLGALARRMRLLGLDAAWSPEDRAPEADDAELVAAAVAGQRVLLSEDRGGPAAGPRREIDALVERARRITGSQ</sequence>
<dbReference type="InterPro" id="IPR002782">
    <property type="entry name" value="Mut7-C_RNAse_dom"/>
</dbReference>
<evidence type="ECO:0000259" key="1">
    <source>
        <dbReference type="Pfam" id="PF01927"/>
    </source>
</evidence>
<evidence type="ECO:0000313" key="3">
    <source>
        <dbReference type="EMBL" id="NEM07472.1"/>
    </source>
</evidence>
<protein>
    <submittedName>
        <fullName evidence="3">Uncharacterized protein</fullName>
    </submittedName>
</protein>
<comment type="caution">
    <text evidence="3">The sequence shown here is derived from an EMBL/GenBank/DDBJ whole genome shotgun (WGS) entry which is preliminary data.</text>
</comment>
<dbReference type="EMBL" id="JAAGWE010000027">
    <property type="protein sequence ID" value="NEM07472.1"/>
    <property type="molecule type" value="Genomic_DNA"/>
</dbReference>
<organism evidence="3 4">
    <name type="scientific">Geodermatophilus normandii</name>
    <dbReference type="NCBI Taxonomy" id="1137989"/>
    <lineage>
        <taxon>Bacteria</taxon>
        <taxon>Bacillati</taxon>
        <taxon>Actinomycetota</taxon>
        <taxon>Actinomycetes</taxon>
        <taxon>Geodermatophilales</taxon>
        <taxon>Geodermatophilaceae</taxon>
        <taxon>Geodermatophilus</taxon>
    </lineage>
</organism>
<reference evidence="3 4" key="1">
    <citation type="submission" date="2019-12" db="EMBL/GenBank/DDBJ databases">
        <title>WGS of CPCC 203550 I12A-02606.</title>
        <authorList>
            <person name="Jiang Z."/>
        </authorList>
    </citation>
    <scope>NUCLEOTIDE SEQUENCE [LARGE SCALE GENOMIC DNA]</scope>
    <source>
        <strain evidence="3 4">I12A-02606</strain>
    </source>
</reference>
<name>A0A6P0GK59_9ACTN</name>